<name>A0A420YM13_9PEZI</name>
<dbReference type="EMBL" id="QVQW01000003">
    <property type="protein sequence ID" value="RKU48943.1"/>
    <property type="molecule type" value="Genomic_DNA"/>
</dbReference>
<evidence type="ECO:0000313" key="1">
    <source>
        <dbReference type="EMBL" id="RKU48943.1"/>
    </source>
</evidence>
<dbReference type="AlphaFoldDB" id="A0A420YM13"/>
<organism evidence="1 2">
    <name type="scientific">Coniochaeta pulveracea</name>
    <dbReference type="NCBI Taxonomy" id="177199"/>
    <lineage>
        <taxon>Eukaryota</taxon>
        <taxon>Fungi</taxon>
        <taxon>Dikarya</taxon>
        <taxon>Ascomycota</taxon>
        <taxon>Pezizomycotina</taxon>
        <taxon>Sordariomycetes</taxon>
        <taxon>Sordariomycetidae</taxon>
        <taxon>Coniochaetales</taxon>
        <taxon>Coniochaetaceae</taxon>
        <taxon>Coniochaeta</taxon>
    </lineage>
</organism>
<gene>
    <name evidence="1" type="ORF">DL546_009297</name>
</gene>
<proteinExistence type="predicted"/>
<dbReference type="Proteomes" id="UP000275385">
    <property type="component" value="Unassembled WGS sequence"/>
</dbReference>
<accession>A0A420YM13</accession>
<keyword evidence="2" id="KW-1185">Reference proteome</keyword>
<protein>
    <submittedName>
        <fullName evidence="1">Uncharacterized protein</fullName>
    </submittedName>
</protein>
<sequence length="105" mass="11891">MPPKKTVPKVTDHRAAPDDRYRANMAKIESERMSVLAVTKDDWADDQLFVKIQTSSSVYSVKIGKRPSCECLAAVGHVRLVLFMHRLIILTRSTKDPSASIYFVR</sequence>
<reference evidence="1 2" key="1">
    <citation type="submission" date="2018-08" db="EMBL/GenBank/DDBJ databases">
        <title>Draft genome of the lignicolous fungus Coniochaeta pulveracea.</title>
        <authorList>
            <person name="Borstlap C.J."/>
            <person name="De Witt R.N."/>
            <person name="Botha A."/>
            <person name="Volschenk H."/>
        </authorList>
    </citation>
    <scope>NUCLEOTIDE SEQUENCE [LARGE SCALE GENOMIC DNA]</scope>
    <source>
        <strain evidence="1 2">CAB683</strain>
    </source>
</reference>
<comment type="caution">
    <text evidence="1">The sequence shown here is derived from an EMBL/GenBank/DDBJ whole genome shotgun (WGS) entry which is preliminary data.</text>
</comment>
<evidence type="ECO:0000313" key="2">
    <source>
        <dbReference type="Proteomes" id="UP000275385"/>
    </source>
</evidence>